<evidence type="ECO:0000256" key="2">
    <source>
        <dbReference type="SAM" id="SignalP"/>
    </source>
</evidence>
<dbReference type="EMBL" id="VJZE01000177">
    <property type="protein sequence ID" value="MPY42798.1"/>
    <property type="molecule type" value="Genomic_DNA"/>
</dbReference>
<accession>A0A5N8W8Q2</accession>
<organism evidence="4 5">
    <name type="scientific">Streptomyces phyllanthi</name>
    <dbReference type="NCBI Taxonomy" id="1803180"/>
    <lineage>
        <taxon>Bacteria</taxon>
        <taxon>Bacillati</taxon>
        <taxon>Actinomycetota</taxon>
        <taxon>Actinomycetes</taxon>
        <taxon>Kitasatosporales</taxon>
        <taxon>Streptomycetaceae</taxon>
        <taxon>Streptomyces</taxon>
    </lineage>
</organism>
<proteinExistence type="predicted"/>
<dbReference type="AlphaFoldDB" id="A0A5N8W8Q2"/>
<dbReference type="Proteomes" id="UP000326979">
    <property type="component" value="Unassembled WGS sequence"/>
</dbReference>
<dbReference type="InterPro" id="IPR025164">
    <property type="entry name" value="Toastrack_DUF4097"/>
</dbReference>
<evidence type="ECO:0000313" key="4">
    <source>
        <dbReference type="EMBL" id="MPY42798.1"/>
    </source>
</evidence>
<reference evidence="4 5" key="1">
    <citation type="submission" date="2019-07" db="EMBL/GenBank/DDBJ databases">
        <title>New species of Amycolatopsis and Streptomyces.</title>
        <authorList>
            <person name="Duangmal K."/>
            <person name="Teo W.F.A."/>
            <person name="Lipun K."/>
        </authorList>
    </citation>
    <scope>NUCLEOTIDE SEQUENCE [LARGE SCALE GENOMIC DNA]</scope>
    <source>
        <strain evidence="4 5">TISTR 2346</strain>
    </source>
</reference>
<evidence type="ECO:0000313" key="5">
    <source>
        <dbReference type="Proteomes" id="UP000326979"/>
    </source>
</evidence>
<keyword evidence="5" id="KW-1185">Reference proteome</keyword>
<feature type="domain" description="DUF4097" evidence="3">
    <location>
        <begin position="127"/>
        <end position="256"/>
    </location>
</feature>
<protein>
    <submittedName>
        <fullName evidence="4">DUF4097 domain-containing protein</fullName>
    </submittedName>
</protein>
<keyword evidence="2" id="KW-0732">Signal</keyword>
<feature type="signal peptide" evidence="2">
    <location>
        <begin position="1"/>
        <end position="36"/>
    </location>
</feature>
<evidence type="ECO:0000256" key="1">
    <source>
        <dbReference type="SAM" id="MobiDB-lite"/>
    </source>
</evidence>
<dbReference type="RefSeq" id="WP_152787422.1">
    <property type="nucleotide sequence ID" value="NZ_BAABEQ010000030.1"/>
</dbReference>
<dbReference type="PROSITE" id="PS51257">
    <property type="entry name" value="PROKAR_LIPOPROTEIN"/>
    <property type="match status" value="1"/>
</dbReference>
<comment type="caution">
    <text evidence="4">The sequence shown here is derived from an EMBL/GenBank/DDBJ whole genome shotgun (WGS) entry which is preliminary data.</text>
</comment>
<dbReference type="Pfam" id="PF13349">
    <property type="entry name" value="DUF4097"/>
    <property type="match status" value="1"/>
</dbReference>
<gene>
    <name evidence="4" type="ORF">FNH04_23705</name>
</gene>
<feature type="chain" id="PRO_5039124662" evidence="2">
    <location>
        <begin position="37"/>
        <end position="260"/>
    </location>
</feature>
<name>A0A5N8W8Q2_9ACTN</name>
<feature type="region of interest" description="Disordered" evidence="1">
    <location>
        <begin position="235"/>
        <end position="260"/>
    </location>
</feature>
<dbReference type="OrthoDB" id="5243271at2"/>
<sequence>MSRSAHPARTAPVRAAVVTGAVAALMAGLTACGASAGDDSDPERRSFALQGRTLTVDSDDSALDLVSADVDEVRVTRWFQGRVVMGGEPRITWEMKDDRLKLRKRCSGFISQCAARHRIEVPRGVAVVVKDGDGSVTAKGFGESLDIRTEDGSVRVTDSTGPLKLHTGDGSVHAVGIESRDVRATTRDGSVRLEFGVVPDLVEADSDDGSVTIGLPRETYDVTAETDDGAVDVSVPDDKSSDHVVTARSEDGSVTVRTAN</sequence>
<evidence type="ECO:0000259" key="3">
    <source>
        <dbReference type="Pfam" id="PF13349"/>
    </source>
</evidence>